<dbReference type="EMBL" id="BARW01000126">
    <property type="protein sequence ID" value="GAI59933.1"/>
    <property type="molecule type" value="Genomic_DNA"/>
</dbReference>
<evidence type="ECO:0000313" key="1">
    <source>
        <dbReference type="EMBL" id="GAI59933.1"/>
    </source>
</evidence>
<dbReference type="AlphaFoldDB" id="X1PVK9"/>
<sequence>MDHRINPEILNLMPCFMSPSLRFLLVKYGGGIIQASGSMAGNTFAHNRFGNYVRARTKPVNPMSPLQMAARNRIMMLAEQWRTDPMDDLIRGAWETYAKGVNWHNRLGEVKILTGFNHFIRSNAALIAAGGSLITAGPPDIGLPAGDDKFVVTGSATSGELTITCDETKDWFMEPGAYLSVEMGRPQNASRNFFGGPYRNAGAIAGEEDPGPTPPHVLTAPFTLVATQKVWCRARIIRADARCSTFFGAAPFAVGA</sequence>
<proteinExistence type="predicted"/>
<organism evidence="1">
    <name type="scientific">marine sediment metagenome</name>
    <dbReference type="NCBI Taxonomy" id="412755"/>
    <lineage>
        <taxon>unclassified sequences</taxon>
        <taxon>metagenomes</taxon>
        <taxon>ecological metagenomes</taxon>
    </lineage>
</organism>
<comment type="caution">
    <text evidence="1">The sequence shown here is derived from an EMBL/GenBank/DDBJ whole genome shotgun (WGS) entry which is preliminary data.</text>
</comment>
<reference evidence="1" key="1">
    <citation type="journal article" date="2014" name="Front. Microbiol.">
        <title>High frequency of phylogenetically diverse reductive dehalogenase-homologous genes in deep subseafloor sedimentary metagenomes.</title>
        <authorList>
            <person name="Kawai M."/>
            <person name="Futagami T."/>
            <person name="Toyoda A."/>
            <person name="Takaki Y."/>
            <person name="Nishi S."/>
            <person name="Hori S."/>
            <person name="Arai W."/>
            <person name="Tsubouchi T."/>
            <person name="Morono Y."/>
            <person name="Uchiyama I."/>
            <person name="Ito T."/>
            <person name="Fujiyama A."/>
            <person name="Inagaki F."/>
            <person name="Takami H."/>
        </authorList>
    </citation>
    <scope>NUCLEOTIDE SEQUENCE</scope>
    <source>
        <strain evidence="1">Expedition CK06-06</strain>
    </source>
</reference>
<protein>
    <submittedName>
        <fullName evidence="1">Uncharacterized protein</fullName>
    </submittedName>
</protein>
<accession>X1PVK9</accession>
<name>X1PVK9_9ZZZZ</name>
<gene>
    <name evidence="1" type="ORF">S12H4_00804</name>
</gene>